<dbReference type="SMART" id="SM00028">
    <property type="entry name" value="TPR"/>
    <property type="match status" value="7"/>
</dbReference>
<dbReference type="FunFam" id="1.25.40.10:FF:000421">
    <property type="entry name" value="Tetratricopeptide repeat domain 7B"/>
    <property type="match status" value="1"/>
</dbReference>
<keyword evidence="1" id="KW-0677">Repeat</keyword>
<evidence type="ECO:0000256" key="2">
    <source>
        <dbReference type="ARBA" id="ARBA00022803"/>
    </source>
</evidence>
<dbReference type="SUPFAM" id="SSF48452">
    <property type="entry name" value="TPR-like"/>
    <property type="match status" value="3"/>
</dbReference>
<dbReference type="GO" id="GO:0072659">
    <property type="term" value="P:protein localization to plasma membrane"/>
    <property type="evidence" value="ECO:0007669"/>
    <property type="project" value="TreeGrafter"/>
</dbReference>
<dbReference type="InterPro" id="IPR019734">
    <property type="entry name" value="TPR_rpt"/>
</dbReference>
<dbReference type="Pfam" id="PF07719">
    <property type="entry name" value="TPR_2"/>
    <property type="match status" value="1"/>
</dbReference>
<reference evidence="6" key="3">
    <citation type="submission" date="2025-09" db="UniProtKB">
        <authorList>
            <consortium name="Ensembl"/>
        </authorList>
    </citation>
    <scope>IDENTIFICATION</scope>
</reference>
<organism evidence="6 7">
    <name type="scientific">Pygocentrus nattereri</name>
    <name type="common">Red-bellied piranha</name>
    <dbReference type="NCBI Taxonomy" id="42514"/>
    <lineage>
        <taxon>Eukaryota</taxon>
        <taxon>Metazoa</taxon>
        <taxon>Chordata</taxon>
        <taxon>Craniata</taxon>
        <taxon>Vertebrata</taxon>
        <taxon>Euteleostomi</taxon>
        <taxon>Actinopterygii</taxon>
        <taxon>Neopterygii</taxon>
        <taxon>Teleostei</taxon>
        <taxon>Ostariophysi</taxon>
        <taxon>Characiformes</taxon>
        <taxon>Characoidei</taxon>
        <taxon>Pygocentrus</taxon>
    </lineage>
</organism>
<dbReference type="GeneTree" id="ENSGT00940000158474"/>
<proteinExistence type="predicted"/>
<dbReference type="InterPro" id="IPR045819">
    <property type="entry name" value="TTC7_N"/>
</dbReference>
<dbReference type="FunFam" id="1.25.40.10:FF:000035">
    <property type="entry name" value="Tetratricopeptide repeat domain 7B"/>
    <property type="match status" value="1"/>
</dbReference>
<dbReference type="Pfam" id="PF13181">
    <property type="entry name" value="TPR_8"/>
    <property type="match status" value="3"/>
</dbReference>
<protein>
    <recommendedName>
        <fullName evidence="5">Tetratricopeptide repeat protein 7 N-terminal domain-containing protein</fullName>
    </recommendedName>
</protein>
<reference evidence="6 7" key="1">
    <citation type="submission" date="2020-10" db="EMBL/GenBank/DDBJ databases">
        <title>Pygocentrus nattereri (red-bellied piranha) genome, fPygNat1, primary haplotype.</title>
        <authorList>
            <person name="Myers G."/>
            <person name="Meyer A."/>
            <person name="Karagic N."/>
            <person name="Pippel M."/>
            <person name="Winkler S."/>
            <person name="Tracey A."/>
            <person name="Wood J."/>
            <person name="Formenti G."/>
            <person name="Howe K."/>
            <person name="Fedrigo O."/>
            <person name="Jarvis E.D."/>
        </authorList>
    </citation>
    <scope>NUCLEOTIDE SEQUENCE [LARGE SCALE GENOMIC DNA]</scope>
</reference>
<feature type="repeat" description="TPR" evidence="3">
    <location>
        <begin position="816"/>
        <end position="849"/>
    </location>
</feature>
<feature type="repeat" description="TPR" evidence="3">
    <location>
        <begin position="398"/>
        <end position="431"/>
    </location>
</feature>
<dbReference type="Proteomes" id="UP001501920">
    <property type="component" value="Chromosome 10"/>
</dbReference>
<evidence type="ECO:0000256" key="3">
    <source>
        <dbReference type="PROSITE-ProRule" id="PRU00339"/>
    </source>
</evidence>
<dbReference type="PANTHER" id="PTHR23083:SF365">
    <property type="entry name" value="TETRATRICOPEPTIDE REPEAT PROTEIN 7B"/>
    <property type="match status" value="1"/>
</dbReference>
<feature type="compositionally biased region" description="Basic and acidic residues" evidence="4">
    <location>
        <begin position="293"/>
        <end position="303"/>
    </location>
</feature>
<gene>
    <name evidence="6" type="primary">TTC7B</name>
</gene>
<evidence type="ECO:0000313" key="7">
    <source>
        <dbReference type="Proteomes" id="UP001501920"/>
    </source>
</evidence>
<evidence type="ECO:0000259" key="5">
    <source>
        <dbReference type="Pfam" id="PF19440"/>
    </source>
</evidence>
<accession>A0AAR2JM21</accession>
<dbReference type="Gene3D" id="1.25.40.10">
    <property type="entry name" value="Tetratricopeptide repeat domain"/>
    <property type="match status" value="2"/>
</dbReference>
<dbReference type="InterPro" id="IPR011990">
    <property type="entry name" value="TPR-like_helical_dom_sf"/>
</dbReference>
<evidence type="ECO:0000313" key="6">
    <source>
        <dbReference type="Ensembl" id="ENSPNAP00000053078.1"/>
    </source>
</evidence>
<dbReference type="InterPro" id="IPR013105">
    <property type="entry name" value="TPR_2"/>
</dbReference>
<feature type="region of interest" description="Disordered" evidence="4">
    <location>
        <begin position="282"/>
        <end position="303"/>
    </location>
</feature>
<dbReference type="GO" id="GO:0046854">
    <property type="term" value="P:phosphatidylinositol phosphate biosynthetic process"/>
    <property type="evidence" value="ECO:0007669"/>
    <property type="project" value="TreeGrafter"/>
</dbReference>
<dbReference type="PANTHER" id="PTHR23083">
    <property type="entry name" value="TETRATRICOPEPTIDE REPEAT PROTEIN, TPR"/>
    <property type="match status" value="1"/>
</dbReference>
<keyword evidence="2 3" id="KW-0802">TPR repeat</keyword>
<dbReference type="AlphaFoldDB" id="A0AAR2JM21"/>
<evidence type="ECO:0000256" key="1">
    <source>
        <dbReference type="ARBA" id="ARBA00022737"/>
    </source>
</evidence>
<dbReference type="Ensembl" id="ENSPNAT00000054899.1">
    <property type="protein sequence ID" value="ENSPNAP00000053078.1"/>
    <property type="gene ID" value="ENSPNAG00000034174.1"/>
</dbReference>
<dbReference type="RefSeq" id="XP_037397745.1">
    <property type="nucleotide sequence ID" value="XM_037541848.1"/>
</dbReference>
<dbReference type="PROSITE" id="PS50005">
    <property type="entry name" value="TPR"/>
    <property type="match status" value="3"/>
</dbReference>
<evidence type="ECO:0000256" key="4">
    <source>
        <dbReference type="SAM" id="MobiDB-lite"/>
    </source>
</evidence>
<dbReference type="InterPro" id="IPR051722">
    <property type="entry name" value="Endocytosis_PI4K-reg_protein"/>
</dbReference>
<reference evidence="6" key="2">
    <citation type="submission" date="2025-08" db="UniProtKB">
        <authorList>
            <consortium name="Ensembl"/>
        </authorList>
    </citation>
    <scope>IDENTIFICATION</scope>
</reference>
<dbReference type="Pfam" id="PF19440">
    <property type="entry name" value="TTC7_N"/>
    <property type="match status" value="1"/>
</dbReference>
<sequence length="861" mass="96309">MAARRSGSRLEGEIERCRGENQWERIPELVKQLVAKPLQLDDLSELLLGEAKLQQYLKENPIKQGSSPRGQRPRLAEVRKHLTAALERGNLKPDYQQEATLLMGKLCYVEGDYREALNHYSRVNLDEMQLVGAPVYRLSMIAEAYATRGLCLEKLPAASPSLSSRPADRDQEILTCYEKSGDIALLYLQEVEKALSAGLQNRSPKPGPVSQDQELGYFLETGLQRAHVIHFKNGNLTRGVGRFREILRAVETRTTQNLRMTIARQLAEILLRGMCEQSYWSPLEDPPPQSPLDDPHCPTRSSRDYALSRRPRVYSGENLFCPQENTEEALLLLLISESMANRDAVLSRIPEHNADRVISLQSASVVYDLLTIALGRRGQYEMLSECLERAMKFAFEEFHLWYQLALSLMAAGKSARAVKVLKECIRLKPDDATIPLLAVKLCIGNLHWLEEGERFAKMVVDMEDKAPEFRAKGHLALGLVYSLKATDASLRGLQEEYQRKALGAFQRAQSLSPTDHLAAFYLALQLAVSRQIPEALGYVRQALQLQGDDVHSLHLLALLLSAQKHYHDALNIIEMALSEYPENFMLLFTKVKLETLCRGPEEALLTCKHMLQIWKSCYNLTNPSDSGRGSSLLDRAIADRRQLNTMTLPDFSDPETGNPPDAYFHGFDSFFGVCSVHATSIAASRVEQALSEVASSLQSSAPKQGPLHPWMTLAQIWLHAAEVYIGMLKPAEALACTLEAASLFPLSHNVLFMKGQVAELRGNTEEAKRWYEEALSISPTHVKSMQRLGLILHQLQRYSLAEKVLRDAVQVSSTAHSVWNSLGEVLQAQGNHAAATECFLTALELEASSPVLPFTVIPRTL</sequence>
<dbReference type="GO" id="GO:0005886">
    <property type="term" value="C:plasma membrane"/>
    <property type="evidence" value="ECO:0007669"/>
    <property type="project" value="TreeGrafter"/>
</dbReference>
<keyword evidence="7" id="KW-1185">Reference proteome</keyword>
<feature type="domain" description="Tetratricopeptide repeat protein 7 N-terminal" evidence="5">
    <location>
        <begin position="1"/>
        <end position="387"/>
    </location>
</feature>
<dbReference type="GeneID" id="108416369"/>
<name>A0AAR2JM21_PYGNA</name>
<feature type="repeat" description="TPR" evidence="3">
    <location>
        <begin position="748"/>
        <end position="781"/>
    </location>
</feature>